<comment type="similarity">
    <text evidence="1 5">Belongs to the peptidase S8 family.</text>
</comment>
<feature type="active site" description="Charge relay system" evidence="5">
    <location>
        <position position="596"/>
    </location>
</feature>
<dbReference type="Gene3D" id="3.50.30.30">
    <property type="match status" value="1"/>
</dbReference>
<dbReference type="InterPro" id="IPR003137">
    <property type="entry name" value="PA_domain"/>
</dbReference>
<dbReference type="InterPro" id="IPR037045">
    <property type="entry name" value="S8pro/Inhibitor_I9_sf"/>
</dbReference>
<keyword evidence="4 5" id="KW-0720">Serine protease</keyword>
<feature type="signal peptide" evidence="6">
    <location>
        <begin position="1"/>
        <end position="31"/>
    </location>
</feature>
<dbReference type="InterPro" id="IPR015500">
    <property type="entry name" value="Peptidase_S8_subtilisin-rel"/>
</dbReference>
<dbReference type="Gene3D" id="3.30.70.80">
    <property type="entry name" value="Peptidase S8 propeptide/proteinase inhibitor I9"/>
    <property type="match status" value="1"/>
</dbReference>
<comment type="caution">
    <text evidence="10">The sequence shown here is derived from an EMBL/GenBank/DDBJ whole genome shotgun (WGS) entry which is preliminary data.</text>
</comment>
<dbReference type="Gene3D" id="3.40.50.200">
    <property type="entry name" value="Peptidase S8/S53 domain"/>
    <property type="match status" value="1"/>
</dbReference>
<evidence type="ECO:0000256" key="6">
    <source>
        <dbReference type="SAM" id="SignalP"/>
    </source>
</evidence>
<evidence type="ECO:0000313" key="10">
    <source>
        <dbReference type="EMBL" id="GAA4749153.1"/>
    </source>
</evidence>
<evidence type="ECO:0000259" key="9">
    <source>
        <dbReference type="Pfam" id="PF05922"/>
    </source>
</evidence>
<organism evidence="10 11">
    <name type="scientific">Nocardioides endophyticus</name>
    <dbReference type="NCBI Taxonomy" id="1353775"/>
    <lineage>
        <taxon>Bacteria</taxon>
        <taxon>Bacillati</taxon>
        <taxon>Actinomycetota</taxon>
        <taxon>Actinomycetes</taxon>
        <taxon>Propionibacteriales</taxon>
        <taxon>Nocardioidaceae</taxon>
        <taxon>Nocardioides</taxon>
    </lineage>
</organism>
<dbReference type="InterPro" id="IPR046450">
    <property type="entry name" value="PA_dom_sf"/>
</dbReference>
<evidence type="ECO:0000256" key="4">
    <source>
        <dbReference type="ARBA" id="ARBA00022825"/>
    </source>
</evidence>
<feature type="active site" description="Charge relay system" evidence="5">
    <location>
        <position position="269"/>
    </location>
</feature>
<dbReference type="Pfam" id="PF02225">
    <property type="entry name" value="PA"/>
    <property type="match status" value="1"/>
</dbReference>
<feature type="domain" description="Peptidase S8/S53" evidence="7">
    <location>
        <begin position="166"/>
        <end position="639"/>
    </location>
</feature>
<dbReference type="PROSITE" id="PS00138">
    <property type="entry name" value="SUBTILASE_SER"/>
    <property type="match status" value="1"/>
</dbReference>
<dbReference type="InterPro" id="IPR045051">
    <property type="entry name" value="SBT"/>
</dbReference>
<keyword evidence="3 5" id="KW-0378">Hydrolase</keyword>
<feature type="active site" description="Charge relay system" evidence="5">
    <location>
        <position position="175"/>
    </location>
</feature>
<dbReference type="CDD" id="cd04852">
    <property type="entry name" value="Peptidases_S8_3"/>
    <property type="match status" value="1"/>
</dbReference>
<gene>
    <name evidence="10" type="ORF">GCM10023350_37780</name>
</gene>
<keyword evidence="6" id="KW-0732">Signal</keyword>
<evidence type="ECO:0000259" key="7">
    <source>
        <dbReference type="Pfam" id="PF00082"/>
    </source>
</evidence>
<proteinExistence type="inferred from homology"/>
<protein>
    <recommendedName>
        <fullName evidence="12">Serine protease</fullName>
    </recommendedName>
</protein>
<dbReference type="PRINTS" id="PR00723">
    <property type="entry name" value="SUBTILISIN"/>
</dbReference>
<evidence type="ECO:0000256" key="5">
    <source>
        <dbReference type="PROSITE-ProRule" id="PRU01240"/>
    </source>
</evidence>
<accession>A0ABP8Z8X1</accession>
<dbReference type="InterPro" id="IPR034197">
    <property type="entry name" value="Peptidases_S8_3"/>
</dbReference>
<evidence type="ECO:0008006" key="12">
    <source>
        <dbReference type="Google" id="ProtNLM"/>
    </source>
</evidence>
<dbReference type="PROSITE" id="PS51892">
    <property type="entry name" value="SUBTILASE"/>
    <property type="match status" value="1"/>
</dbReference>
<dbReference type="EMBL" id="BAABKN010000023">
    <property type="protein sequence ID" value="GAA4749153.1"/>
    <property type="molecule type" value="Genomic_DNA"/>
</dbReference>
<dbReference type="InterPro" id="IPR000209">
    <property type="entry name" value="Peptidase_S8/S53_dom"/>
</dbReference>
<feature type="domain" description="PA" evidence="8">
    <location>
        <begin position="444"/>
        <end position="517"/>
    </location>
</feature>
<dbReference type="SUPFAM" id="SSF52743">
    <property type="entry name" value="Subtilisin-like"/>
    <property type="match status" value="1"/>
</dbReference>
<dbReference type="InterPro" id="IPR010259">
    <property type="entry name" value="S8pro/Inhibitor_I9"/>
</dbReference>
<dbReference type="PANTHER" id="PTHR10795">
    <property type="entry name" value="PROPROTEIN CONVERTASE SUBTILISIN/KEXIN"/>
    <property type="match status" value="1"/>
</dbReference>
<dbReference type="Proteomes" id="UP001499882">
    <property type="component" value="Unassembled WGS sequence"/>
</dbReference>
<sequence>MRAQRRIVGVVAIGAVVAASLAGVSAGPADAADGAGSAAAPALGAGRYIVMLREPSATGLAAGATTGSFDARSARVTSYRAHLRQTHTTIARQYGARPLANFTAASNGFAADLTGEQASALSVDRRVLLVEKSRTLKPATWHSPKFLGLTGKNGAWSSHGGRQAAGAGVVVADLDSGIWPESESFSGERLTKKAKTPWDISRRGSATRMEKADGGVFRGECVIAQKWDKGDCNTKIIGARYYGDSFLASVPAADLAATEQLSARDGGGHGTHTASTAAGNRVANVKTEGRKFGTVTGMAPAARIAVYKVCWEADNPDDSGCNNIDSVAAVDQAVIDGVDVINFSVGGGASPTLDATEVAFEGAAEAGIFVSAAAGNDGPGASTLDHPAPWVTTVAASTSYRFEGTIVLGNGKKIVGASVSSTSVKQTRMVDSAKAAASGSAPGDSDLCGPKSLDRSKVQGKIVICQRGTYDRVVKSDEVKRAGGIAMILVNPSENSLDADFHAIPTIHISDTDGVKLFKYVDQLGAKATASFEPGNQTKHKTPLPQLAGFSAHGPTLVSEGDLLKPDISAPGVSILAAVSPPSNSKRKYDLYSGTSMAAPHITGLAAFIQSVHPSWTPMEIKSAMMTTAVPTKTDKGRASRDALGQGAGQVKPRRFFDPGLFVTSDATQWRGFLTQQGIDTGVPALQPKQVNVPSMGDGSVTSQTTFRRTFRATRAGVWSIKSDVPGFRLKTSPAKVRSERRGDLVDVKFTFVRKDAKLNRYAQGAVTLSGPTAVRLPVALKPVSVAAPATLSGTGVSGSASATVTAGFTGSLDVTPRGLDKSDTVVASVAPKAESYQCVTVTPGTSLAKFQVDVHDDTADLDLVVLAAESCDPESAFALAGQSGTASGDEAVTLRNPPAGVYIAEVSGFSAGDAGSPMAFDFDFWDLDASATAGSLAVTPDPVPVRSNQKASVQVSWSGLDPASKYLGYLAYANSPGITLLDVTTP</sequence>
<dbReference type="SUPFAM" id="SSF52025">
    <property type="entry name" value="PA domain"/>
    <property type="match status" value="1"/>
</dbReference>
<feature type="chain" id="PRO_5046695139" description="Serine protease" evidence="6">
    <location>
        <begin position="32"/>
        <end position="987"/>
    </location>
</feature>
<dbReference type="Gene3D" id="2.60.120.380">
    <property type="match status" value="1"/>
</dbReference>
<dbReference type="InterPro" id="IPR023828">
    <property type="entry name" value="Peptidase_S8_Ser-AS"/>
</dbReference>
<reference evidence="11" key="1">
    <citation type="journal article" date="2019" name="Int. J. Syst. Evol. Microbiol.">
        <title>The Global Catalogue of Microorganisms (GCM) 10K type strain sequencing project: providing services to taxonomists for standard genome sequencing and annotation.</title>
        <authorList>
            <consortium name="The Broad Institute Genomics Platform"/>
            <consortium name="The Broad Institute Genome Sequencing Center for Infectious Disease"/>
            <person name="Wu L."/>
            <person name="Ma J."/>
        </authorList>
    </citation>
    <scope>NUCLEOTIDE SEQUENCE [LARGE SCALE GENOMIC DNA]</scope>
    <source>
        <strain evidence="11">JCM 18532</strain>
    </source>
</reference>
<evidence type="ECO:0000259" key="8">
    <source>
        <dbReference type="Pfam" id="PF02225"/>
    </source>
</evidence>
<evidence type="ECO:0000256" key="2">
    <source>
        <dbReference type="ARBA" id="ARBA00022670"/>
    </source>
</evidence>
<dbReference type="CDD" id="cd02120">
    <property type="entry name" value="PA_subtilisin_like"/>
    <property type="match status" value="1"/>
</dbReference>
<name>A0ABP8Z8X1_9ACTN</name>
<feature type="domain" description="Inhibitor I9" evidence="9">
    <location>
        <begin position="48"/>
        <end position="137"/>
    </location>
</feature>
<dbReference type="Pfam" id="PF00082">
    <property type="entry name" value="Peptidase_S8"/>
    <property type="match status" value="1"/>
</dbReference>
<dbReference type="InterPro" id="IPR036852">
    <property type="entry name" value="Peptidase_S8/S53_dom_sf"/>
</dbReference>
<dbReference type="Pfam" id="PF05922">
    <property type="entry name" value="Inhibitor_I9"/>
    <property type="match status" value="1"/>
</dbReference>
<keyword evidence="11" id="KW-1185">Reference proteome</keyword>
<evidence type="ECO:0000256" key="1">
    <source>
        <dbReference type="ARBA" id="ARBA00011073"/>
    </source>
</evidence>
<keyword evidence="2 5" id="KW-0645">Protease</keyword>
<evidence type="ECO:0000256" key="3">
    <source>
        <dbReference type="ARBA" id="ARBA00022801"/>
    </source>
</evidence>
<evidence type="ECO:0000313" key="11">
    <source>
        <dbReference type="Proteomes" id="UP001499882"/>
    </source>
</evidence>